<reference evidence="1" key="1">
    <citation type="submission" date="2022-03" db="EMBL/GenBank/DDBJ databases">
        <authorList>
            <person name="Alioto T."/>
            <person name="Alioto T."/>
            <person name="Gomez Garrido J."/>
        </authorList>
    </citation>
    <scope>NUCLEOTIDE SEQUENCE</scope>
</reference>
<proteinExistence type="predicted"/>
<evidence type="ECO:0000313" key="2">
    <source>
        <dbReference type="Proteomes" id="UP001295444"/>
    </source>
</evidence>
<keyword evidence="2" id="KW-1185">Reference proteome</keyword>
<dbReference type="AlphaFoldDB" id="A0AAD1VIB6"/>
<protein>
    <submittedName>
        <fullName evidence="1">Uncharacterized protein</fullName>
    </submittedName>
</protein>
<name>A0AAD1VIB6_PELCU</name>
<accession>A0AAD1VIB6</accession>
<dbReference type="Proteomes" id="UP001295444">
    <property type="component" value="Chromosome 01"/>
</dbReference>
<sequence>MAEMTELYGTISHLELQHKRLQLVNTYGQLMEAKRQLTVLLIRRHFHSLQYPKNFYYTHANKGGKYLAHLLKGNTPRTQVKKLRTTKGSLTVFLEEIASEFRNYYNTLYSLPAQEEPPLGVDNPTPIQANI</sequence>
<organism evidence="1 2">
    <name type="scientific">Pelobates cultripes</name>
    <name type="common">Western spadefoot toad</name>
    <dbReference type="NCBI Taxonomy" id="61616"/>
    <lineage>
        <taxon>Eukaryota</taxon>
        <taxon>Metazoa</taxon>
        <taxon>Chordata</taxon>
        <taxon>Craniata</taxon>
        <taxon>Vertebrata</taxon>
        <taxon>Euteleostomi</taxon>
        <taxon>Amphibia</taxon>
        <taxon>Batrachia</taxon>
        <taxon>Anura</taxon>
        <taxon>Pelobatoidea</taxon>
        <taxon>Pelobatidae</taxon>
        <taxon>Pelobates</taxon>
    </lineage>
</organism>
<evidence type="ECO:0000313" key="1">
    <source>
        <dbReference type="EMBL" id="CAH2219539.1"/>
    </source>
</evidence>
<dbReference type="EMBL" id="OW240912">
    <property type="protein sequence ID" value="CAH2219539.1"/>
    <property type="molecule type" value="Genomic_DNA"/>
</dbReference>
<gene>
    <name evidence="1" type="ORF">PECUL_23A011368</name>
</gene>